<dbReference type="GO" id="GO:0019305">
    <property type="term" value="P:dTDP-rhamnose biosynthetic process"/>
    <property type="evidence" value="ECO:0007669"/>
    <property type="project" value="UniProtKB-UniRule"/>
</dbReference>
<evidence type="ECO:0000256" key="3">
    <source>
        <dbReference type="ARBA" id="ARBA00012098"/>
    </source>
</evidence>
<evidence type="ECO:0000313" key="8">
    <source>
        <dbReference type="EMBL" id="EIC02703.1"/>
    </source>
</evidence>
<dbReference type="UniPathway" id="UPA00124"/>
<dbReference type="GO" id="GO:0000271">
    <property type="term" value="P:polysaccharide biosynthetic process"/>
    <property type="evidence" value="ECO:0007669"/>
    <property type="project" value="TreeGrafter"/>
</dbReference>
<feature type="active site" description="Proton acceptor" evidence="5">
    <location>
        <position position="69"/>
    </location>
</feature>
<evidence type="ECO:0000256" key="7">
    <source>
        <dbReference type="RuleBase" id="RU364069"/>
    </source>
</evidence>
<organism evidence="8 9">
    <name type="scientific">Treponema saccharophilum DSM 2985</name>
    <dbReference type="NCBI Taxonomy" id="907348"/>
    <lineage>
        <taxon>Bacteria</taxon>
        <taxon>Pseudomonadati</taxon>
        <taxon>Spirochaetota</taxon>
        <taxon>Spirochaetia</taxon>
        <taxon>Spirochaetales</taxon>
        <taxon>Treponemataceae</taxon>
        <taxon>Treponema</taxon>
    </lineage>
</organism>
<evidence type="ECO:0000256" key="1">
    <source>
        <dbReference type="ARBA" id="ARBA00001298"/>
    </source>
</evidence>
<dbReference type="PATRIC" id="fig|907348.3.peg.460"/>
<dbReference type="InterPro" id="IPR014710">
    <property type="entry name" value="RmlC-like_jellyroll"/>
</dbReference>
<proteinExistence type="inferred from homology"/>
<evidence type="ECO:0000256" key="2">
    <source>
        <dbReference type="ARBA" id="ARBA00001997"/>
    </source>
</evidence>
<comment type="similarity">
    <text evidence="7">Belongs to the dTDP-4-dehydrorhamnose 3,5-epimerase family.</text>
</comment>
<dbReference type="STRING" id="907348.TresaDRAFT_2198"/>
<keyword evidence="7 8" id="KW-0413">Isomerase</keyword>
<reference evidence="8 9" key="1">
    <citation type="submission" date="2011-09" db="EMBL/GenBank/DDBJ databases">
        <title>The draft genome of Treponema saccharophilum DSM 2985.</title>
        <authorList>
            <consortium name="US DOE Joint Genome Institute (JGI-PGF)"/>
            <person name="Lucas S."/>
            <person name="Copeland A."/>
            <person name="Lapidus A."/>
            <person name="Glavina del Rio T."/>
            <person name="Dalin E."/>
            <person name="Tice H."/>
            <person name="Bruce D."/>
            <person name="Goodwin L."/>
            <person name="Pitluck S."/>
            <person name="Peters L."/>
            <person name="Kyrpides N."/>
            <person name="Mavromatis K."/>
            <person name="Ivanova N."/>
            <person name="Markowitz V."/>
            <person name="Cheng J.-F."/>
            <person name="Hugenholtz P."/>
            <person name="Woyke T."/>
            <person name="Wu D."/>
            <person name="Gronow S."/>
            <person name="Wellnitz S."/>
            <person name="Brambilla E."/>
            <person name="Klenk H.-P."/>
            <person name="Eisen J.A."/>
        </authorList>
    </citation>
    <scope>NUCLEOTIDE SEQUENCE [LARGE SCALE GENOMIC DNA]</scope>
    <source>
        <strain evidence="8 9">DSM 2985</strain>
    </source>
</reference>
<evidence type="ECO:0000313" key="9">
    <source>
        <dbReference type="Proteomes" id="UP000003571"/>
    </source>
</evidence>
<feature type="site" description="Participates in a stacking interaction with the thymidine ring of dTDP-4-oxo-6-deoxyglucose" evidence="6">
    <location>
        <position position="144"/>
    </location>
</feature>
<dbReference type="eggNOG" id="COG1898">
    <property type="taxonomic scope" value="Bacteria"/>
</dbReference>
<dbReference type="PANTHER" id="PTHR21047">
    <property type="entry name" value="DTDP-6-DEOXY-D-GLUCOSE-3,5 EPIMERASE"/>
    <property type="match status" value="1"/>
</dbReference>
<dbReference type="PANTHER" id="PTHR21047:SF2">
    <property type="entry name" value="THYMIDINE DIPHOSPHO-4-KETO-RHAMNOSE 3,5-EPIMERASE"/>
    <property type="match status" value="1"/>
</dbReference>
<dbReference type="Gene3D" id="2.60.120.10">
    <property type="entry name" value="Jelly Rolls"/>
    <property type="match status" value="1"/>
</dbReference>
<dbReference type="OrthoDB" id="9800680at2"/>
<comment type="subunit">
    <text evidence="7">Homodimer.</text>
</comment>
<gene>
    <name evidence="8" type="ORF">TresaDRAFT_2198</name>
</gene>
<dbReference type="SUPFAM" id="SSF51182">
    <property type="entry name" value="RmlC-like cupins"/>
    <property type="match status" value="1"/>
</dbReference>
<comment type="pathway">
    <text evidence="7">Carbohydrate biosynthesis; dTDP-L-rhamnose biosynthesis.</text>
</comment>
<protein>
    <recommendedName>
        <fullName evidence="4 7">dTDP-4-dehydrorhamnose 3,5-epimerase</fullName>
        <ecNumber evidence="3 7">5.1.3.13</ecNumber>
    </recommendedName>
    <alternativeName>
        <fullName evidence="7">Thymidine diphospho-4-keto-rhamnose 3,5-epimerase</fullName>
    </alternativeName>
</protein>
<keyword evidence="9" id="KW-1185">Reference proteome</keyword>
<dbReference type="GO" id="GO:0008830">
    <property type="term" value="F:dTDP-4-dehydrorhamnose 3,5-epimerase activity"/>
    <property type="evidence" value="ECO:0007669"/>
    <property type="project" value="UniProtKB-UniRule"/>
</dbReference>
<dbReference type="RefSeq" id="WP_002702462.1">
    <property type="nucleotide sequence ID" value="NZ_AGRW01000034.1"/>
</dbReference>
<dbReference type="GO" id="GO:0005829">
    <property type="term" value="C:cytosol"/>
    <property type="evidence" value="ECO:0007669"/>
    <property type="project" value="TreeGrafter"/>
</dbReference>
<dbReference type="Pfam" id="PF00908">
    <property type="entry name" value="dTDP_sugar_isom"/>
    <property type="match status" value="1"/>
</dbReference>
<name>H7EI24_9SPIR</name>
<dbReference type="CDD" id="cd00438">
    <property type="entry name" value="cupin_RmlC"/>
    <property type="match status" value="1"/>
</dbReference>
<dbReference type="EC" id="5.1.3.13" evidence="3 7"/>
<dbReference type="InterPro" id="IPR000888">
    <property type="entry name" value="RmlC-like"/>
</dbReference>
<evidence type="ECO:0000256" key="6">
    <source>
        <dbReference type="PIRSR" id="PIRSR600888-3"/>
    </source>
</evidence>
<dbReference type="AlphaFoldDB" id="H7EI24"/>
<dbReference type="EMBL" id="AGRW01000034">
    <property type="protein sequence ID" value="EIC02703.1"/>
    <property type="molecule type" value="Genomic_DNA"/>
</dbReference>
<feature type="active site" description="Proton donor" evidence="5">
    <location>
        <position position="138"/>
    </location>
</feature>
<comment type="function">
    <text evidence="2 7">Catalyzes the epimerization of the C3' and C5'positions of dTDP-6-deoxy-D-xylo-4-hexulose, forming dTDP-6-deoxy-L-lyxo-4-hexulose.</text>
</comment>
<evidence type="ECO:0000256" key="4">
    <source>
        <dbReference type="ARBA" id="ARBA00019595"/>
    </source>
</evidence>
<comment type="caution">
    <text evidence="8">The sequence shown here is derived from an EMBL/GenBank/DDBJ whole genome shotgun (WGS) entry which is preliminary data.</text>
</comment>
<evidence type="ECO:0000256" key="5">
    <source>
        <dbReference type="PIRSR" id="PIRSR600888-1"/>
    </source>
</evidence>
<accession>H7EI24</accession>
<dbReference type="NCBIfam" id="TIGR01221">
    <property type="entry name" value="rmlC"/>
    <property type="match status" value="1"/>
</dbReference>
<dbReference type="Proteomes" id="UP000003571">
    <property type="component" value="Unassembled WGS sequence"/>
</dbReference>
<comment type="catalytic activity">
    <reaction evidence="1 7">
        <text>dTDP-4-dehydro-6-deoxy-alpha-D-glucose = dTDP-4-dehydro-beta-L-rhamnose</text>
        <dbReference type="Rhea" id="RHEA:16969"/>
        <dbReference type="ChEBI" id="CHEBI:57649"/>
        <dbReference type="ChEBI" id="CHEBI:62830"/>
        <dbReference type="EC" id="5.1.3.13"/>
    </reaction>
</comment>
<dbReference type="InterPro" id="IPR011051">
    <property type="entry name" value="RmlC_Cupin_sf"/>
</dbReference>
<sequence>MAFEFKKCVSSDGKTFEGLYEIQPKVFGDARGYFFEVYSEKDFFEAGLKMKFVQDNQSSSSKGVLRGLHFQTRHPQGKLVRAVSGRVFDVAVDLRNGSDTFGKYYGVILDGEKQNQFYIPEGFAHGFYVLSESAVFAYKCTDFYDPKGEGGLMWNDPTIGIDWKGVAPEIEPLLSEKDGKHPAFDLDGKYFDLNGKWIGAQ</sequence>